<evidence type="ECO:0000313" key="4">
    <source>
        <dbReference type="Proteomes" id="UP000319375"/>
    </source>
</evidence>
<dbReference type="GO" id="GO:0016757">
    <property type="term" value="F:glycosyltransferase activity"/>
    <property type="evidence" value="ECO:0007669"/>
    <property type="project" value="UniProtKB-KW"/>
</dbReference>
<gene>
    <name evidence="3" type="ORF">FK530_22670</name>
</gene>
<evidence type="ECO:0000256" key="1">
    <source>
        <dbReference type="ARBA" id="ARBA00022676"/>
    </source>
</evidence>
<dbReference type="Proteomes" id="UP000319375">
    <property type="component" value="Unassembled WGS sequence"/>
</dbReference>
<proteinExistence type="predicted"/>
<protein>
    <submittedName>
        <fullName evidence="3">Glycosyltransferase</fullName>
    </submittedName>
</protein>
<dbReference type="OrthoDB" id="4773794at2"/>
<comment type="caution">
    <text evidence="3">The sequence shown here is derived from an EMBL/GenBank/DDBJ whole genome shotgun (WGS) entry which is preliminary data.</text>
</comment>
<accession>A0A5C5RRE8</accession>
<sequence length="332" mass="35752">MSRPRTIVADSWYAPSISGATRLDGALPPRIRWLAARNGTVRGLALAAVGLRADAVVTTNPSPGATVCLILYGLIGRRRLVLLEYIVHPPEGPGRLARVRFHLLRRVLLRRALLRAQVLTAAEVERFAAVQRVPADRFRVVQWPGRFDDTPLAARNDGRIVVATGRRTDWETFFAAADGADWDVRVVCTGEDLSLVRRLAAAGVVVRHDVPADEHQAIVDAATVYVIPVPETGASIGQIRVMNATQAGVPIVASDVSGLHGYLDASCAELVPPGDAAALRAAIDRLLADPPRRDALRTAARARGGTMDEYLARIDDLVADDVRGGRGRTEEG</sequence>
<name>A0A5C5RRE8_9ACTN</name>
<dbReference type="PANTHER" id="PTHR12526:SF510">
    <property type="entry name" value="D-INOSITOL 3-PHOSPHATE GLYCOSYLTRANSFERASE"/>
    <property type="match status" value="1"/>
</dbReference>
<dbReference type="Gene3D" id="3.40.50.2000">
    <property type="entry name" value="Glycogen Phosphorylase B"/>
    <property type="match status" value="1"/>
</dbReference>
<dbReference type="SUPFAM" id="SSF53756">
    <property type="entry name" value="UDP-Glycosyltransferase/glycogen phosphorylase"/>
    <property type="match status" value="1"/>
</dbReference>
<keyword evidence="4" id="KW-1185">Reference proteome</keyword>
<dbReference type="PANTHER" id="PTHR12526">
    <property type="entry name" value="GLYCOSYLTRANSFERASE"/>
    <property type="match status" value="1"/>
</dbReference>
<evidence type="ECO:0000313" key="3">
    <source>
        <dbReference type="EMBL" id="TWS25639.1"/>
    </source>
</evidence>
<dbReference type="Pfam" id="PF13692">
    <property type="entry name" value="Glyco_trans_1_4"/>
    <property type="match status" value="1"/>
</dbReference>
<dbReference type="EMBL" id="VIGX01000025">
    <property type="protein sequence ID" value="TWS25639.1"/>
    <property type="molecule type" value="Genomic_DNA"/>
</dbReference>
<organism evidence="3 4">
    <name type="scientific">Tsukamurella conjunctivitidis</name>
    <dbReference type="NCBI Taxonomy" id="2592068"/>
    <lineage>
        <taxon>Bacteria</taxon>
        <taxon>Bacillati</taxon>
        <taxon>Actinomycetota</taxon>
        <taxon>Actinomycetes</taxon>
        <taxon>Mycobacteriales</taxon>
        <taxon>Tsukamurellaceae</taxon>
        <taxon>Tsukamurella</taxon>
    </lineage>
</organism>
<keyword evidence="2 3" id="KW-0808">Transferase</keyword>
<dbReference type="AlphaFoldDB" id="A0A5C5RRE8"/>
<dbReference type="RefSeq" id="WP_114515091.1">
    <property type="nucleotide sequence ID" value="NZ_VIGX01000025.1"/>
</dbReference>
<reference evidence="3 4" key="1">
    <citation type="submission" date="2019-06" db="EMBL/GenBank/DDBJ databases">
        <title>Tsukamurella conjunctivitidis sp. nov., Tsukamurella assacharolytica sp. nov. and Tsukamurella sputae sp. nov. isolated from patients with conjunctivitis, bacteraemia (lymphoma) and respiratory infection (sputum) in Hong Kong.</title>
        <authorList>
            <person name="Teng J.L.L."/>
            <person name="Lee H.H."/>
            <person name="Fong J.Y.H."/>
            <person name="Fok K.M.N."/>
            <person name="Lau S.K.P."/>
            <person name="Woo P.C.Y."/>
        </authorList>
    </citation>
    <scope>NUCLEOTIDE SEQUENCE [LARGE SCALE GENOMIC DNA]</scope>
    <source>
        <strain evidence="3 4">HKU72</strain>
    </source>
</reference>
<keyword evidence="1" id="KW-0328">Glycosyltransferase</keyword>
<evidence type="ECO:0000256" key="2">
    <source>
        <dbReference type="ARBA" id="ARBA00022679"/>
    </source>
</evidence>